<evidence type="ECO:0000259" key="16">
    <source>
        <dbReference type="Pfam" id="PF07715"/>
    </source>
</evidence>
<organism evidence="17 18">
    <name type="scientific">Roseimicrobium gellanilyticum</name>
    <dbReference type="NCBI Taxonomy" id="748857"/>
    <lineage>
        <taxon>Bacteria</taxon>
        <taxon>Pseudomonadati</taxon>
        <taxon>Verrucomicrobiota</taxon>
        <taxon>Verrucomicrobiia</taxon>
        <taxon>Verrucomicrobiales</taxon>
        <taxon>Verrucomicrobiaceae</taxon>
        <taxon>Roseimicrobium</taxon>
    </lineage>
</organism>
<dbReference type="GO" id="GO:0015344">
    <property type="term" value="F:siderophore uptake transmembrane transporter activity"/>
    <property type="evidence" value="ECO:0007669"/>
    <property type="project" value="TreeGrafter"/>
</dbReference>
<feature type="domain" description="TonB-dependent receptor-like beta-barrel" evidence="15">
    <location>
        <begin position="287"/>
        <end position="736"/>
    </location>
</feature>
<accession>A0A366HTH0</accession>
<dbReference type="GO" id="GO:0038023">
    <property type="term" value="F:signaling receptor activity"/>
    <property type="evidence" value="ECO:0007669"/>
    <property type="project" value="InterPro"/>
</dbReference>
<evidence type="ECO:0000313" key="18">
    <source>
        <dbReference type="Proteomes" id="UP000253426"/>
    </source>
</evidence>
<dbReference type="Gene3D" id="2.40.170.20">
    <property type="entry name" value="TonB-dependent receptor, beta-barrel domain"/>
    <property type="match status" value="1"/>
</dbReference>
<dbReference type="FunFam" id="2.170.130.10:FF:000001">
    <property type="entry name" value="Catecholate siderophore TonB-dependent receptor"/>
    <property type="match status" value="1"/>
</dbReference>
<evidence type="ECO:0000256" key="5">
    <source>
        <dbReference type="ARBA" id="ARBA00022692"/>
    </source>
</evidence>
<dbReference type="InterPro" id="IPR039426">
    <property type="entry name" value="TonB-dep_rcpt-like"/>
</dbReference>
<feature type="domain" description="TonB-dependent receptor plug" evidence="16">
    <location>
        <begin position="77"/>
        <end position="176"/>
    </location>
</feature>
<evidence type="ECO:0000256" key="2">
    <source>
        <dbReference type="ARBA" id="ARBA00009810"/>
    </source>
</evidence>
<keyword evidence="8 13" id="KW-0798">TonB box</keyword>
<keyword evidence="7" id="KW-0406">Ion transport</keyword>
<dbReference type="InterPro" id="IPR037066">
    <property type="entry name" value="Plug_dom_sf"/>
</dbReference>
<dbReference type="GO" id="GO:0015891">
    <property type="term" value="P:siderophore transport"/>
    <property type="evidence" value="ECO:0007669"/>
    <property type="project" value="InterPro"/>
</dbReference>
<dbReference type="CDD" id="cd01347">
    <property type="entry name" value="ligand_gated_channel"/>
    <property type="match status" value="1"/>
</dbReference>
<dbReference type="Proteomes" id="UP000253426">
    <property type="component" value="Unassembled WGS sequence"/>
</dbReference>
<dbReference type="EMBL" id="QNRR01000002">
    <property type="protein sequence ID" value="RBP45997.1"/>
    <property type="molecule type" value="Genomic_DNA"/>
</dbReference>
<gene>
    <name evidence="17" type="ORF">DES53_102382</name>
</gene>
<evidence type="ECO:0000256" key="9">
    <source>
        <dbReference type="ARBA" id="ARBA00023136"/>
    </source>
</evidence>
<protein>
    <submittedName>
        <fullName evidence="17">Catecholate siderophore receptor</fullName>
    </submittedName>
</protein>
<keyword evidence="3 12" id="KW-0813">Transport</keyword>
<keyword evidence="18" id="KW-1185">Reference proteome</keyword>
<keyword evidence="11 12" id="KW-0998">Cell outer membrane</keyword>
<dbReference type="Pfam" id="PF07715">
    <property type="entry name" value="Plug"/>
    <property type="match status" value="1"/>
</dbReference>
<dbReference type="InterPro" id="IPR036942">
    <property type="entry name" value="Beta-barrel_TonB_sf"/>
</dbReference>
<evidence type="ECO:0000259" key="15">
    <source>
        <dbReference type="Pfam" id="PF00593"/>
    </source>
</evidence>
<keyword evidence="10 17" id="KW-0675">Receptor</keyword>
<evidence type="ECO:0000256" key="11">
    <source>
        <dbReference type="ARBA" id="ARBA00023237"/>
    </source>
</evidence>
<dbReference type="PANTHER" id="PTHR32552:SF83">
    <property type="entry name" value="BLR3904 PROTEIN"/>
    <property type="match status" value="1"/>
</dbReference>
<dbReference type="NCBIfam" id="TIGR01783">
    <property type="entry name" value="TonB-siderophor"/>
    <property type="match status" value="1"/>
</dbReference>
<evidence type="ECO:0000256" key="12">
    <source>
        <dbReference type="PROSITE-ProRule" id="PRU01360"/>
    </source>
</evidence>
<dbReference type="InterPro" id="IPR012910">
    <property type="entry name" value="Plug_dom"/>
</dbReference>
<dbReference type="OrthoDB" id="9760333at2"/>
<evidence type="ECO:0000256" key="7">
    <source>
        <dbReference type="ARBA" id="ARBA00023065"/>
    </source>
</evidence>
<comment type="subcellular location">
    <subcellularLocation>
        <location evidence="1 12">Cell outer membrane</location>
        <topology evidence="1 12">Multi-pass membrane protein</topology>
    </subcellularLocation>
</comment>
<evidence type="ECO:0000256" key="6">
    <source>
        <dbReference type="ARBA" id="ARBA00022729"/>
    </source>
</evidence>
<reference evidence="17 18" key="1">
    <citation type="submission" date="2018-06" db="EMBL/GenBank/DDBJ databases">
        <title>Genomic Encyclopedia of Type Strains, Phase IV (KMG-IV): sequencing the most valuable type-strain genomes for metagenomic binning, comparative biology and taxonomic classification.</title>
        <authorList>
            <person name="Goeker M."/>
        </authorList>
    </citation>
    <scope>NUCLEOTIDE SEQUENCE [LARGE SCALE GENOMIC DNA]</scope>
    <source>
        <strain evidence="17 18">DSM 25532</strain>
    </source>
</reference>
<feature type="region of interest" description="Disordered" evidence="14">
    <location>
        <begin position="435"/>
        <end position="454"/>
    </location>
</feature>
<dbReference type="PANTHER" id="PTHR32552">
    <property type="entry name" value="FERRICHROME IRON RECEPTOR-RELATED"/>
    <property type="match status" value="1"/>
</dbReference>
<dbReference type="InterPro" id="IPR000531">
    <property type="entry name" value="Beta-barrel_TonB"/>
</dbReference>
<dbReference type="RefSeq" id="WP_113957553.1">
    <property type="nucleotide sequence ID" value="NZ_QNRR01000002.1"/>
</dbReference>
<evidence type="ECO:0000313" key="17">
    <source>
        <dbReference type="EMBL" id="RBP45997.1"/>
    </source>
</evidence>
<dbReference type="GO" id="GO:0009279">
    <property type="term" value="C:cell outer membrane"/>
    <property type="evidence" value="ECO:0007669"/>
    <property type="project" value="UniProtKB-SubCell"/>
</dbReference>
<keyword evidence="9 12" id="KW-0472">Membrane</keyword>
<evidence type="ECO:0000256" key="3">
    <source>
        <dbReference type="ARBA" id="ARBA00022448"/>
    </source>
</evidence>
<evidence type="ECO:0000256" key="10">
    <source>
        <dbReference type="ARBA" id="ARBA00023170"/>
    </source>
</evidence>
<evidence type="ECO:0000256" key="13">
    <source>
        <dbReference type="RuleBase" id="RU003357"/>
    </source>
</evidence>
<evidence type="ECO:0000256" key="8">
    <source>
        <dbReference type="ARBA" id="ARBA00023077"/>
    </source>
</evidence>
<keyword evidence="4 12" id="KW-1134">Transmembrane beta strand</keyword>
<comment type="caution">
    <text evidence="17">The sequence shown here is derived from an EMBL/GenBank/DDBJ whole genome shotgun (WGS) entry which is preliminary data.</text>
</comment>
<dbReference type="InterPro" id="IPR010105">
    <property type="entry name" value="TonB_sidphr_rcpt"/>
</dbReference>
<name>A0A366HTH0_9BACT</name>
<comment type="similarity">
    <text evidence="2 12 13">Belongs to the TonB-dependent receptor family.</text>
</comment>
<sequence>MKRRSSRSKSSVRSHATEGLAVTTTLLCAAGNLAAQTAPAPAAPAASTTLPPVIVEGSQDKVYKPERVESPKIQGPLRDVPQTITVIPEAVIKEQNATSLRDVLRNVPGISIQAGEGGGGPAGDNLSIRGFNAKTDIFVDNVRDFGGYTRDPFNFEQVEVFKGPSSSNAGRGSTGGSINLVSKSAQLQPFYAADVGGGTDNYFRATLDINQPLWTNQTPGTPAPAPVSGKGVVNVSGKGAKSVAPVAPGPETGAALRLNGLYHHADIPGRDYVEDERWGVAGSLVFGLGTDTRLTLNYFHLEQDNQPDYGIPWVPDTVTSLSKYANKAAPVPFHNYYGLTDRDYEEISTDIGTAIFEHDFSETLKFRSLFRVGRTTRDSVISAPRFAGTGTTLNHQFQSRDQEDTIYSNQTDIVADFETGALRHTLTAGFELTREESENRARATDTVPQSDLFHPNPTQNWTGRIFHTGAYSAADVDSAALYLFDKVAIGDHWEINGGLRWDYLETEFTDGHADGGSDTYNRDDSLLSWRAALVYKPVEIGSIYFAYGTSFNPATELLTSSSASAVVNQFNTDPEENRSYELGTKWDLLDEKLSITASLFRTEKTNARTADPADPTAFELSGEQVVQGFEIGLAGQITDNWRVFAGYTYLDSEIEASKNPLEVGNNVPNTPENSFSLWTVYDLPYGFQIGGGAQYVGSRYNNNLNQREAPDYWTFDAMLGYQVNENIAIRLNVYNLADEDYIDRVGGGHFVPGPGRSAVISLNVKF</sequence>
<keyword evidence="5 12" id="KW-0812">Transmembrane</keyword>
<dbReference type="SUPFAM" id="SSF56935">
    <property type="entry name" value="Porins"/>
    <property type="match status" value="1"/>
</dbReference>
<dbReference type="AlphaFoldDB" id="A0A366HTH0"/>
<dbReference type="PROSITE" id="PS52016">
    <property type="entry name" value="TONB_DEPENDENT_REC_3"/>
    <property type="match status" value="1"/>
</dbReference>
<keyword evidence="6" id="KW-0732">Signal</keyword>
<proteinExistence type="inferred from homology"/>
<dbReference type="Pfam" id="PF00593">
    <property type="entry name" value="TonB_dep_Rec_b-barrel"/>
    <property type="match status" value="1"/>
</dbReference>
<evidence type="ECO:0000256" key="4">
    <source>
        <dbReference type="ARBA" id="ARBA00022452"/>
    </source>
</evidence>
<evidence type="ECO:0000256" key="1">
    <source>
        <dbReference type="ARBA" id="ARBA00004571"/>
    </source>
</evidence>
<evidence type="ECO:0000256" key="14">
    <source>
        <dbReference type="SAM" id="MobiDB-lite"/>
    </source>
</evidence>
<dbReference type="Gene3D" id="2.170.130.10">
    <property type="entry name" value="TonB-dependent receptor, plug domain"/>
    <property type="match status" value="1"/>
</dbReference>